<comment type="caution">
    <text evidence="1">The sequence shown here is derived from an EMBL/GenBank/DDBJ whole genome shotgun (WGS) entry which is preliminary data.</text>
</comment>
<gene>
    <name evidence="1" type="ORF">AAEO57_08835</name>
</gene>
<sequence length="260" mass="30161">MTIQQFFFDLPIYTKFQITDDNNETFLEITDSSKKVIFDGYNPWKKIESTFYVMIDIQGANYAYSRDGGYATQKVKCKRSDDIFMFYLHYDPKNKILLKVGQHPTVADFHISEIKKYGQLLTKEKLNEFTRAIGLAANGVGIGSFVYLRRIFEHLIFEAFEKAKVDGKINPDDFNKGRMDDKIRLLAKYLPAFLVENRTIYSVLSLGIHTLDEQTCLEHFDTLRVGIEIILDEKLEEQKRIEKMEIAKNKIVALKGKLGK</sequence>
<dbReference type="EMBL" id="JBBYHS010000008">
    <property type="protein sequence ID" value="MEL1253879.1"/>
    <property type="molecule type" value="Genomic_DNA"/>
</dbReference>
<dbReference type="RefSeq" id="WP_341691706.1">
    <property type="nucleotide sequence ID" value="NZ_JBBYHS010000008.1"/>
</dbReference>
<dbReference type="Proteomes" id="UP001485226">
    <property type="component" value="Unassembled WGS sequence"/>
</dbReference>
<name>A0ABU9IN57_9FLAO</name>
<keyword evidence="2" id="KW-1185">Reference proteome</keyword>
<proteinExistence type="predicted"/>
<organism evidence="1 2">
    <name type="scientific">Flavobacterium calami</name>
    <dbReference type="NCBI Taxonomy" id="3139144"/>
    <lineage>
        <taxon>Bacteria</taxon>
        <taxon>Pseudomonadati</taxon>
        <taxon>Bacteroidota</taxon>
        <taxon>Flavobacteriia</taxon>
        <taxon>Flavobacteriales</taxon>
        <taxon>Flavobacteriaceae</taxon>
        <taxon>Flavobacterium</taxon>
    </lineage>
</organism>
<reference evidence="1 2" key="1">
    <citation type="submission" date="2024-04" db="EMBL/GenBank/DDBJ databases">
        <title>Flavobacterium sp. DGU38 16S ribosomal RNA gene Genome sequencing and assembly.</title>
        <authorList>
            <person name="Park S."/>
        </authorList>
    </citation>
    <scope>NUCLEOTIDE SEQUENCE [LARGE SCALE GENOMIC DNA]</scope>
    <source>
        <strain evidence="1 2">DGU38</strain>
    </source>
</reference>
<protein>
    <recommendedName>
        <fullName evidence="3">Short-chain dehydrogenase</fullName>
    </recommendedName>
</protein>
<evidence type="ECO:0008006" key="3">
    <source>
        <dbReference type="Google" id="ProtNLM"/>
    </source>
</evidence>
<evidence type="ECO:0000313" key="2">
    <source>
        <dbReference type="Proteomes" id="UP001485226"/>
    </source>
</evidence>
<evidence type="ECO:0000313" key="1">
    <source>
        <dbReference type="EMBL" id="MEL1253879.1"/>
    </source>
</evidence>
<accession>A0ABU9IN57</accession>